<gene>
    <name evidence="1" type="ORF">MCOR_55725</name>
</gene>
<organism evidence="1 2">
    <name type="scientific">Mytilus coruscus</name>
    <name type="common">Sea mussel</name>
    <dbReference type="NCBI Taxonomy" id="42192"/>
    <lineage>
        <taxon>Eukaryota</taxon>
        <taxon>Metazoa</taxon>
        <taxon>Spiralia</taxon>
        <taxon>Lophotrochozoa</taxon>
        <taxon>Mollusca</taxon>
        <taxon>Bivalvia</taxon>
        <taxon>Autobranchia</taxon>
        <taxon>Pteriomorphia</taxon>
        <taxon>Mytilida</taxon>
        <taxon>Mytiloidea</taxon>
        <taxon>Mytilidae</taxon>
        <taxon>Mytilinae</taxon>
        <taxon>Mytilus</taxon>
    </lineage>
</organism>
<dbReference type="AlphaFoldDB" id="A0A6J8EWA0"/>
<sequence>MFDDGRIVLTDESTKGLAIMNQEGELIKTIALEDECFDIAVIDKNTVATTLVMERKIVIVDVNSSRVQRSIRTKDECYGIISTGQQLVVSLWNKTIQFFDLSGNALSTLSTDDISLHCSVLNGKLYYTTHYSDAVYSTDLNGEDDWKFDFQKSVYPTGITHDAAGNIFVACRDSNNLMVIRPSGKKSRTILTEEDGLQKPRAINYNRKTNTLLVCNLSGQCFLYKVTN</sequence>
<evidence type="ECO:0000313" key="2">
    <source>
        <dbReference type="Proteomes" id="UP000507470"/>
    </source>
</evidence>
<dbReference type="InterPro" id="IPR051200">
    <property type="entry name" value="Host-pathogen_enzymatic-act"/>
</dbReference>
<evidence type="ECO:0000313" key="1">
    <source>
        <dbReference type="EMBL" id="CAC5423755.1"/>
    </source>
</evidence>
<accession>A0A6J8EWA0</accession>
<dbReference type="Gene3D" id="2.120.10.30">
    <property type="entry name" value="TolB, C-terminal domain"/>
    <property type="match status" value="1"/>
</dbReference>
<name>A0A6J8EWA0_MYTCO</name>
<dbReference type="Proteomes" id="UP000507470">
    <property type="component" value="Unassembled WGS sequence"/>
</dbReference>
<dbReference type="EMBL" id="CACVKT020009852">
    <property type="protein sequence ID" value="CAC5423755.1"/>
    <property type="molecule type" value="Genomic_DNA"/>
</dbReference>
<dbReference type="PANTHER" id="PTHR47197">
    <property type="entry name" value="PROTEIN NIRF"/>
    <property type="match status" value="1"/>
</dbReference>
<dbReference type="OrthoDB" id="6134696at2759"/>
<dbReference type="InterPro" id="IPR011042">
    <property type="entry name" value="6-blade_b-propeller_TolB-like"/>
</dbReference>
<proteinExistence type="predicted"/>
<dbReference type="SUPFAM" id="SSF101898">
    <property type="entry name" value="NHL repeat"/>
    <property type="match status" value="1"/>
</dbReference>
<dbReference type="PANTHER" id="PTHR47197:SF3">
    <property type="entry name" value="DIHYDRO-HEME D1 DEHYDROGENASE"/>
    <property type="match status" value="1"/>
</dbReference>
<reference evidence="1 2" key="1">
    <citation type="submission" date="2020-06" db="EMBL/GenBank/DDBJ databases">
        <authorList>
            <person name="Li R."/>
            <person name="Bekaert M."/>
        </authorList>
    </citation>
    <scope>NUCLEOTIDE SEQUENCE [LARGE SCALE GENOMIC DNA]</scope>
    <source>
        <strain evidence="2">wild</strain>
    </source>
</reference>
<protein>
    <submittedName>
        <fullName evidence="1">LRP4</fullName>
    </submittedName>
</protein>
<keyword evidence="2" id="KW-1185">Reference proteome</keyword>